<gene>
    <name evidence="3" type="primary">fxsA</name>
    <name evidence="3" type="ORF">RM550_04325</name>
</gene>
<feature type="compositionally biased region" description="Basic and acidic residues" evidence="1">
    <location>
        <begin position="192"/>
        <end position="210"/>
    </location>
</feature>
<comment type="caution">
    <text evidence="3">The sequence shown here is derived from an EMBL/GenBank/DDBJ whole genome shotgun (WGS) entry which is preliminary data.</text>
</comment>
<keyword evidence="2" id="KW-1133">Transmembrane helix</keyword>
<feature type="transmembrane region" description="Helical" evidence="2">
    <location>
        <begin position="22"/>
        <end position="42"/>
    </location>
</feature>
<keyword evidence="4" id="KW-1185">Reference proteome</keyword>
<feature type="transmembrane region" description="Helical" evidence="2">
    <location>
        <begin position="48"/>
        <end position="65"/>
    </location>
</feature>
<evidence type="ECO:0000256" key="1">
    <source>
        <dbReference type="SAM" id="MobiDB-lite"/>
    </source>
</evidence>
<dbReference type="Proteomes" id="UP001180551">
    <property type="component" value="Unassembled WGS sequence"/>
</dbReference>
<organism evidence="3 4">
    <name type="scientific">Streptomyces mooreae</name>
    <dbReference type="NCBI Taxonomy" id="3075523"/>
    <lineage>
        <taxon>Bacteria</taxon>
        <taxon>Bacillati</taxon>
        <taxon>Actinomycetota</taxon>
        <taxon>Actinomycetes</taxon>
        <taxon>Kitasatosporales</taxon>
        <taxon>Streptomycetaceae</taxon>
        <taxon>Streptomyces</taxon>
    </lineage>
</organism>
<dbReference type="InterPro" id="IPR007313">
    <property type="entry name" value="FxsA"/>
</dbReference>
<evidence type="ECO:0000313" key="3">
    <source>
        <dbReference type="EMBL" id="MDT0454970.1"/>
    </source>
</evidence>
<dbReference type="EMBL" id="JAVRFE010000004">
    <property type="protein sequence ID" value="MDT0454970.1"/>
    <property type="molecule type" value="Genomic_DNA"/>
</dbReference>
<reference evidence="3" key="1">
    <citation type="submission" date="2024-05" db="EMBL/GenBank/DDBJ databases">
        <title>30 novel species of actinomycetes from the DSMZ collection.</title>
        <authorList>
            <person name="Nouioui I."/>
        </authorList>
    </citation>
    <scope>NUCLEOTIDE SEQUENCE</scope>
    <source>
        <strain evidence="3">DSM 41527</strain>
    </source>
</reference>
<dbReference type="Pfam" id="PF04186">
    <property type="entry name" value="FxsA"/>
    <property type="match status" value="2"/>
</dbReference>
<dbReference type="RefSeq" id="WP_311622388.1">
    <property type="nucleotide sequence ID" value="NZ_JAVRFE010000004.1"/>
</dbReference>
<protein>
    <submittedName>
        <fullName evidence="3">FxsA family membrane protein</fullName>
    </submittedName>
</protein>
<proteinExistence type="predicted"/>
<keyword evidence="2" id="KW-0812">Transmembrane</keyword>
<feature type="region of interest" description="Disordered" evidence="1">
    <location>
        <begin position="182"/>
        <end position="210"/>
    </location>
</feature>
<keyword evidence="2" id="KW-0472">Membrane</keyword>
<dbReference type="NCBIfam" id="NF008527">
    <property type="entry name" value="PRK11463.1-1"/>
    <property type="match status" value="1"/>
</dbReference>
<feature type="region of interest" description="Disordered" evidence="1">
    <location>
        <begin position="80"/>
        <end position="119"/>
    </location>
</feature>
<evidence type="ECO:0000313" key="4">
    <source>
        <dbReference type="Proteomes" id="UP001180551"/>
    </source>
</evidence>
<accession>A0ABU2T3V6</accession>
<feature type="compositionally biased region" description="Low complexity" evidence="1">
    <location>
        <begin position="83"/>
        <end position="97"/>
    </location>
</feature>
<sequence length="210" mass="21853">MTFGATPPPSSRPPQRSRARRFVPLGIAAWLVLEIWLLTVVAGATNGLTVFLLLVAGVIIGGYVVKRAGRRAWRNLTESLQTTGGPAAPGNSAASGNGSSGTGKPGDGKPGDGKTGSGNTLPMAGGLLLMIPGLVSDAMGLLCLFPPTGKLIQRRAEKLLNRRAGYAPGSFGDAFQQARMHRPDGKVVQGEVIHEDEPSSPRRQDPPLTG</sequence>
<dbReference type="PANTHER" id="PTHR35335">
    <property type="entry name" value="UPF0716 PROTEIN FXSA"/>
    <property type="match status" value="1"/>
</dbReference>
<dbReference type="PANTHER" id="PTHR35335:SF1">
    <property type="entry name" value="UPF0716 PROTEIN FXSA"/>
    <property type="match status" value="1"/>
</dbReference>
<name>A0ABU2T3V6_9ACTN</name>
<evidence type="ECO:0000256" key="2">
    <source>
        <dbReference type="SAM" id="Phobius"/>
    </source>
</evidence>